<dbReference type="Proteomes" id="UP000054988">
    <property type="component" value="Unassembled WGS sequence"/>
</dbReference>
<accession>A0A0W0GCP4</accession>
<dbReference type="InterPro" id="IPR005162">
    <property type="entry name" value="Retrotrans_gag_dom"/>
</dbReference>
<reference evidence="2 3" key="1">
    <citation type="submission" date="2015-12" db="EMBL/GenBank/DDBJ databases">
        <title>Draft genome sequence of Moniliophthora roreri, the causal agent of frosty pod rot of cacao.</title>
        <authorList>
            <person name="Aime M.C."/>
            <person name="Diaz-Valderrama J.R."/>
            <person name="Kijpornyongpan T."/>
            <person name="Phillips-Mora W."/>
        </authorList>
    </citation>
    <scope>NUCLEOTIDE SEQUENCE [LARGE SCALE GENOMIC DNA]</scope>
    <source>
        <strain evidence="2 3">MCA 2952</strain>
    </source>
</reference>
<comment type="caution">
    <text evidence="2">The sequence shown here is derived from an EMBL/GenBank/DDBJ whole genome shotgun (WGS) entry which is preliminary data.</text>
</comment>
<sequence>MANDTLYPNNKDKILFTLSYMKEGHATKWMEAKTNEYKKSLKEKLVEPANTKPEDQIHLMTWEEFLDDFKKAFQLVDIGTNAQLKLKNLKQNKKHVDEYITDFRLLAIDSEYNDRALIDHFMAGLHPALLKSCLSIPDQPNMIKEWYDRARKEKGQRRHPNPRQR</sequence>
<dbReference type="Pfam" id="PF03732">
    <property type="entry name" value="Retrotrans_gag"/>
    <property type="match status" value="1"/>
</dbReference>
<name>A0A0W0GCP4_MONRR</name>
<evidence type="ECO:0000259" key="1">
    <source>
        <dbReference type="Pfam" id="PF03732"/>
    </source>
</evidence>
<organism evidence="2 3">
    <name type="scientific">Moniliophthora roreri</name>
    <name type="common">Frosty pod rot fungus</name>
    <name type="synonym">Monilia roreri</name>
    <dbReference type="NCBI Taxonomy" id="221103"/>
    <lineage>
        <taxon>Eukaryota</taxon>
        <taxon>Fungi</taxon>
        <taxon>Dikarya</taxon>
        <taxon>Basidiomycota</taxon>
        <taxon>Agaricomycotina</taxon>
        <taxon>Agaricomycetes</taxon>
        <taxon>Agaricomycetidae</taxon>
        <taxon>Agaricales</taxon>
        <taxon>Marasmiineae</taxon>
        <taxon>Marasmiaceae</taxon>
        <taxon>Moniliophthora</taxon>
    </lineage>
</organism>
<evidence type="ECO:0000313" key="3">
    <source>
        <dbReference type="Proteomes" id="UP000054988"/>
    </source>
</evidence>
<feature type="domain" description="Retrotransposon gag" evidence="1">
    <location>
        <begin position="54"/>
        <end position="127"/>
    </location>
</feature>
<protein>
    <recommendedName>
        <fullName evidence="1">Retrotransposon gag domain-containing protein</fullName>
    </recommendedName>
</protein>
<dbReference type="AlphaFoldDB" id="A0A0W0GCP4"/>
<proteinExistence type="predicted"/>
<evidence type="ECO:0000313" key="2">
    <source>
        <dbReference type="EMBL" id="KTB46336.1"/>
    </source>
</evidence>
<dbReference type="EMBL" id="LATX01000405">
    <property type="protein sequence ID" value="KTB46336.1"/>
    <property type="molecule type" value="Genomic_DNA"/>
</dbReference>
<gene>
    <name evidence="2" type="ORF">WG66_1087</name>
</gene>